<dbReference type="AlphaFoldDB" id="A0A5M8FHW3"/>
<reference evidence="1 2" key="1">
    <citation type="submission" date="2019-09" db="EMBL/GenBank/DDBJ databases">
        <title>Whole-genome sequence of the purple sulfur bacterium Thiohalocapsa marina DSM 19078.</title>
        <authorList>
            <person name="Kyndt J.A."/>
            <person name="Meyer T.E."/>
        </authorList>
    </citation>
    <scope>NUCLEOTIDE SEQUENCE [LARGE SCALE GENOMIC DNA]</scope>
    <source>
        <strain evidence="1 2">DSM 19078</strain>
    </source>
</reference>
<evidence type="ECO:0000313" key="1">
    <source>
        <dbReference type="EMBL" id="KAA6184483.1"/>
    </source>
</evidence>
<dbReference type="EMBL" id="VWXX01000019">
    <property type="protein sequence ID" value="KAA6184483.1"/>
    <property type="molecule type" value="Genomic_DNA"/>
</dbReference>
<gene>
    <name evidence="1" type="ORF">F2Q65_12280</name>
</gene>
<comment type="caution">
    <text evidence="1">The sequence shown here is derived from an EMBL/GenBank/DDBJ whole genome shotgun (WGS) entry which is preliminary data.</text>
</comment>
<accession>A0A5M8FHW3</accession>
<sequence length="144" mass="16523">MPSKQRPLSSKDLLERIGLGEAQPNNLLQDEPLSDLLEELDGDLGAVLQERYRQLGVRHVFKPGDLVRWKPGLKNRRLPGYDTPAVVLEVLDTPIHDGEQESGSAYFREPLDLVLGMFWDRGKARGDFVSYYLDSRRFEPWSRD</sequence>
<dbReference type="RefSeq" id="WP_150093708.1">
    <property type="nucleotide sequence ID" value="NZ_VWXX01000019.1"/>
</dbReference>
<dbReference type="OrthoDB" id="495362at2"/>
<evidence type="ECO:0000313" key="2">
    <source>
        <dbReference type="Proteomes" id="UP000322981"/>
    </source>
</evidence>
<dbReference type="Proteomes" id="UP000322981">
    <property type="component" value="Unassembled WGS sequence"/>
</dbReference>
<organism evidence="1 2">
    <name type="scientific">Thiohalocapsa marina</name>
    <dbReference type="NCBI Taxonomy" id="424902"/>
    <lineage>
        <taxon>Bacteria</taxon>
        <taxon>Pseudomonadati</taxon>
        <taxon>Pseudomonadota</taxon>
        <taxon>Gammaproteobacteria</taxon>
        <taxon>Chromatiales</taxon>
        <taxon>Chromatiaceae</taxon>
        <taxon>Thiohalocapsa</taxon>
    </lineage>
</organism>
<keyword evidence="2" id="KW-1185">Reference proteome</keyword>
<protein>
    <submittedName>
        <fullName evidence="1">Uncharacterized protein</fullName>
    </submittedName>
</protein>
<proteinExistence type="predicted"/>
<name>A0A5M8FHW3_9GAMM</name>